<keyword evidence="2 10" id="KW-0132">Cell division</keyword>
<evidence type="ECO:0000313" key="14">
    <source>
        <dbReference type="Proteomes" id="UP000215559"/>
    </source>
</evidence>
<dbReference type="GO" id="GO:0071555">
    <property type="term" value="P:cell wall organization"/>
    <property type="evidence" value="ECO:0007669"/>
    <property type="project" value="UniProtKB-KW"/>
</dbReference>
<keyword evidence="9 10" id="KW-0961">Cell wall biogenesis/degradation</keyword>
<dbReference type="CDD" id="cd03785">
    <property type="entry name" value="GT28_MurG"/>
    <property type="match status" value="1"/>
</dbReference>
<proteinExistence type="inferred from homology"/>
<dbReference type="EMBL" id="NOZP01000052">
    <property type="protein sequence ID" value="OYD16424.1"/>
    <property type="molecule type" value="Genomic_DNA"/>
</dbReference>
<keyword evidence="5 10" id="KW-0133">Cell shape</keyword>
<dbReference type="GO" id="GO:0009252">
    <property type="term" value="P:peptidoglycan biosynthetic process"/>
    <property type="evidence" value="ECO:0007669"/>
    <property type="project" value="UniProtKB-UniRule"/>
</dbReference>
<keyword evidence="6 10" id="KW-0573">Peptidoglycan synthesis</keyword>
<dbReference type="AlphaFoldDB" id="A0A235BW51"/>
<reference evidence="13 14" key="1">
    <citation type="submission" date="2017-07" db="EMBL/GenBank/DDBJ databases">
        <title>Recovery of genomes from metagenomes via a dereplication, aggregation, and scoring strategy.</title>
        <authorList>
            <person name="Sieber C.M."/>
            <person name="Probst A.J."/>
            <person name="Sharrar A."/>
            <person name="Thomas B.C."/>
            <person name="Hess M."/>
            <person name="Tringe S.G."/>
            <person name="Banfield J.F."/>
        </authorList>
    </citation>
    <scope>NUCLEOTIDE SEQUENCE [LARGE SCALE GENOMIC DNA]</scope>
    <source>
        <strain evidence="13">JGI_Cruoil_03_51_56</strain>
    </source>
</reference>
<keyword evidence="4 10" id="KW-0808">Transferase</keyword>
<comment type="similarity">
    <text evidence="10">Belongs to the glycosyltransferase 28 family. MurG subfamily.</text>
</comment>
<accession>A0A235BW51</accession>
<evidence type="ECO:0000259" key="11">
    <source>
        <dbReference type="Pfam" id="PF03033"/>
    </source>
</evidence>
<dbReference type="GO" id="GO:0008360">
    <property type="term" value="P:regulation of cell shape"/>
    <property type="evidence" value="ECO:0007669"/>
    <property type="project" value="UniProtKB-KW"/>
</dbReference>
<comment type="catalytic activity">
    <reaction evidence="10">
        <text>di-trans,octa-cis-undecaprenyl diphospho-N-acetyl-alpha-D-muramoyl-L-alanyl-D-glutamyl-meso-2,6-diaminopimeloyl-D-alanyl-D-alanine + UDP-N-acetyl-alpha-D-glucosamine = di-trans,octa-cis-undecaprenyl diphospho-[N-acetyl-alpha-D-glucosaminyl-(1-&gt;4)]-N-acetyl-alpha-D-muramoyl-L-alanyl-D-glutamyl-meso-2,6-diaminopimeloyl-D-alanyl-D-alanine + UDP + H(+)</text>
        <dbReference type="Rhea" id="RHEA:31227"/>
        <dbReference type="ChEBI" id="CHEBI:15378"/>
        <dbReference type="ChEBI" id="CHEBI:57705"/>
        <dbReference type="ChEBI" id="CHEBI:58223"/>
        <dbReference type="ChEBI" id="CHEBI:61387"/>
        <dbReference type="ChEBI" id="CHEBI:61388"/>
        <dbReference type="EC" id="2.4.1.227"/>
    </reaction>
</comment>
<comment type="function">
    <text evidence="10">Cell wall formation. Catalyzes the transfer of a GlcNAc subunit on undecaprenyl-pyrophosphoryl-MurNAc-pentapeptide (lipid intermediate I) to form undecaprenyl-pyrophosphoryl-MurNAc-(pentapeptide)GlcNAc (lipid intermediate II).</text>
</comment>
<comment type="caution">
    <text evidence="10">Lacks conserved residue(s) required for the propagation of feature annotation.</text>
</comment>
<dbReference type="PANTHER" id="PTHR21015">
    <property type="entry name" value="UDP-N-ACETYLGLUCOSAMINE--N-ACETYLMURAMYL-(PENTAPEPTIDE) PYROPHOSPHORYL-UNDECAPRENOL N-ACETYLGLUCOSAMINE TRANSFERASE 1"/>
    <property type="match status" value="1"/>
</dbReference>
<evidence type="ECO:0000256" key="8">
    <source>
        <dbReference type="ARBA" id="ARBA00023306"/>
    </source>
</evidence>
<dbReference type="Pfam" id="PF03033">
    <property type="entry name" value="Glyco_transf_28"/>
    <property type="match status" value="1"/>
</dbReference>
<evidence type="ECO:0000256" key="1">
    <source>
        <dbReference type="ARBA" id="ARBA00022475"/>
    </source>
</evidence>
<dbReference type="GO" id="GO:0005886">
    <property type="term" value="C:plasma membrane"/>
    <property type="evidence" value="ECO:0007669"/>
    <property type="project" value="UniProtKB-SubCell"/>
</dbReference>
<sequence length="343" mass="36808">MRIVMVAGGTGGHIFPALALADELIKRGAEIVWVGRPQGLESELALKRGFRFEPVPAAGFSGLGILGKARWLWAFLRAFIRSCSLVRGLDPDAVIAAGGYVSAAPLLCAELSGKAFFLLEQNRIPGRVTKLFAWRARGCFFAFPPVMGTGDNCIVTGNPLRKEITAGHRHDDGRTVLVLGGSQGARALNLAAIDLAAALTNFRFIIITGRRDYNLVKSRIRSGNCELVDFTDRPEEFYTQATIAISRAGGMVLSELVTFGVPTILVPFPYATDKHQDANAEYLASVGAAIVLDQNRLPGLTSLVCSLMTDDARRREMSEAAYRAASPDAAQVIAERIAGCLAG</sequence>
<keyword evidence="3 10" id="KW-0328">Glycosyltransferase</keyword>
<feature type="binding site" evidence="10">
    <location>
        <position position="276"/>
    </location>
    <ligand>
        <name>UDP-N-acetyl-alpha-D-glucosamine</name>
        <dbReference type="ChEBI" id="CHEBI:57705"/>
    </ligand>
</feature>
<name>A0A235BW51_UNCW3</name>
<dbReference type="EC" id="2.4.1.227" evidence="10"/>
<evidence type="ECO:0000259" key="12">
    <source>
        <dbReference type="Pfam" id="PF04101"/>
    </source>
</evidence>
<organism evidence="13 14">
    <name type="scientific">candidate division WOR-3 bacterium JGI_Cruoil_03_51_56</name>
    <dbReference type="NCBI Taxonomy" id="1973747"/>
    <lineage>
        <taxon>Bacteria</taxon>
        <taxon>Bacteria division WOR-3</taxon>
    </lineage>
</organism>
<evidence type="ECO:0000313" key="13">
    <source>
        <dbReference type="EMBL" id="OYD16424.1"/>
    </source>
</evidence>
<evidence type="ECO:0000256" key="6">
    <source>
        <dbReference type="ARBA" id="ARBA00022984"/>
    </source>
</evidence>
<protein>
    <recommendedName>
        <fullName evidence="10">UDP-N-acetylglucosamine--N-acetylmuramyl-(pentapeptide) pyrophosphoryl-undecaprenol N-acetylglucosamine transferase</fullName>
        <ecNumber evidence="10">2.4.1.227</ecNumber>
    </recommendedName>
    <alternativeName>
        <fullName evidence="10">Undecaprenyl-PP-MurNAc-pentapeptide-UDPGlcNAc GlcNAc transferase</fullName>
    </alternativeName>
</protein>
<evidence type="ECO:0000256" key="3">
    <source>
        <dbReference type="ARBA" id="ARBA00022676"/>
    </source>
</evidence>
<dbReference type="GO" id="GO:0051301">
    <property type="term" value="P:cell division"/>
    <property type="evidence" value="ECO:0007669"/>
    <property type="project" value="UniProtKB-KW"/>
</dbReference>
<evidence type="ECO:0000256" key="5">
    <source>
        <dbReference type="ARBA" id="ARBA00022960"/>
    </source>
</evidence>
<dbReference type="GO" id="GO:0005975">
    <property type="term" value="P:carbohydrate metabolic process"/>
    <property type="evidence" value="ECO:0007669"/>
    <property type="project" value="InterPro"/>
</dbReference>
<dbReference type="PANTHER" id="PTHR21015:SF22">
    <property type="entry name" value="GLYCOSYLTRANSFERASE"/>
    <property type="match status" value="1"/>
</dbReference>
<feature type="binding site" evidence="10">
    <location>
        <position position="161"/>
    </location>
    <ligand>
        <name>UDP-N-acetyl-alpha-D-glucosamine</name>
        <dbReference type="ChEBI" id="CHEBI:57705"/>
    </ligand>
</feature>
<dbReference type="InterPro" id="IPR006009">
    <property type="entry name" value="GlcNAc_MurG"/>
</dbReference>
<dbReference type="GO" id="GO:0051991">
    <property type="term" value="F:UDP-N-acetyl-D-glucosamine:N-acetylmuramoyl-L-alanyl-D-glutamyl-meso-2,6-diaminopimelyl-D-alanyl-D-alanine-diphosphoundecaprenol 4-beta-N-acetylglucosaminlytransferase activity"/>
    <property type="evidence" value="ECO:0007669"/>
    <property type="project" value="RHEA"/>
</dbReference>
<feature type="domain" description="Glycosyltransferase family 28 N-terminal" evidence="11">
    <location>
        <begin position="3"/>
        <end position="138"/>
    </location>
</feature>
<evidence type="ECO:0000256" key="9">
    <source>
        <dbReference type="ARBA" id="ARBA00023316"/>
    </source>
</evidence>
<feature type="binding site" evidence="10">
    <location>
        <begin position="10"/>
        <end position="12"/>
    </location>
    <ligand>
        <name>UDP-N-acetyl-alpha-D-glucosamine</name>
        <dbReference type="ChEBI" id="CHEBI:57705"/>
    </ligand>
</feature>
<keyword evidence="8 10" id="KW-0131">Cell cycle</keyword>
<evidence type="ECO:0000256" key="4">
    <source>
        <dbReference type="ARBA" id="ARBA00022679"/>
    </source>
</evidence>
<dbReference type="UniPathway" id="UPA00219"/>
<evidence type="ECO:0000256" key="2">
    <source>
        <dbReference type="ARBA" id="ARBA00022618"/>
    </source>
</evidence>
<dbReference type="Pfam" id="PF04101">
    <property type="entry name" value="Glyco_tran_28_C"/>
    <property type="match status" value="1"/>
</dbReference>
<comment type="subcellular location">
    <subcellularLocation>
        <location evidence="10">Cell membrane</location>
        <topology evidence="10">Peripheral membrane protein</topology>
        <orientation evidence="10">Cytoplasmic side</orientation>
    </subcellularLocation>
</comment>
<feature type="domain" description="Glycosyl transferase family 28 C-terminal" evidence="12">
    <location>
        <begin position="175"/>
        <end position="331"/>
    </location>
</feature>
<dbReference type="Gene3D" id="3.40.50.2000">
    <property type="entry name" value="Glycogen Phosphorylase B"/>
    <property type="match status" value="2"/>
</dbReference>
<comment type="pathway">
    <text evidence="10">Cell wall biogenesis; peptidoglycan biosynthesis.</text>
</comment>
<keyword evidence="1 10" id="KW-1003">Cell membrane</keyword>
<dbReference type="NCBIfam" id="TIGR01133">
    <property type="entry name" value="murG"/>
    <property type="match status" value="1"/>
</dbReference>
<dbReference type="InterPro" id="IPR004276">
    <property type="entry name" value="GlycoTrans_28_N"/>
</dbReference>
<keyword evidence="7 10" id="KW-0472">Membrane</keyword>
<feature type="binding site" evidence="10">
    <location>
        <position position="122"/>
    </location>
    <ligand>
        <name>UDP-N-acetyl-alpha-D-glucosamine</name>
        <dbReference type="ChEBI" id="CHEBI:57705"/>
    </ligand>
</feature>
<dbReference type="Proteomes" id="UP000215559">
    <property type="component" value="Unassembled WGS sequence"/>
</dbReference>
<feature type="binding site" evidence="10">
    <location>
        <position position="182"/>
    </location>
    <ligand>
        <name>UDP-N-acetyl-alpha-D-glucosamine</name>
        <dbReference type="ChEBI" id="CHEBI:57705"/>
    </ligand>
</feature>
<dbReference type="SUPFAM" id="SSF53756">
    <property type="entry name" value="UDP-Glycosyltransferase/glycogen phosphorylase"/>
    <property type="match status" value="1"/>
</dbReference>
<gene>
    <name evidence="10 13" type="primary">murG</name>
    <name evidence="13" type="ORF">CH330_02880</name>
</gene>
<dbReference type="GO" id="GO:0050511">
    <property type="term" value="F:undecaprenyldiphospho-muramoylpentapeptide beta-N-acetylglucosaminyltransferase activity"/>
    <property type="evidence" value="ECO:0007669"/>
    <property type="project" value="UniProtKB-UniRule"/>
</dbReference>
<evidence type="ECO:0000256" key="7">
    <source>
        <dbReference type="ARBA" id="ARBA00023136"/>
    </source>
</evidence>
<evidence type="ECO:0000256" key="10">
    <source>
        <dbReference type="HAMAP-Rule" id="MF_00033"/>
    </source>
</evidence>
<dbReference type="InterPro" id="IPR007235">
    <property type="entry name" value="Glyco_trans_28_C"/>
</dbReference>
<dbReference type="HAMAP" id="MF_00033">
    <property type="entry name" value="MurG"/>
    <property type="match status" value="1"/>
</dbReference>
<comment type="caution">
    <text evidence="13">The sequence shown here is derived from an EMBL/GenBank/DDBJ whole genome shotgun (WGS) entry which is preliminary data.</text>
</comment>